<feature type="transmembrane region" description="Helical" evidence="7">
    <location>
        <begin position="87"/>
        <end position="108"/>
    </location>
</feature>
<keyword evidence="10" id="KW-1185">Reference proteome</keyword>
<dbReference type="AlphaFoldDB" id="A0A4Q7DHC4"/>
<evidence type="ECO:0000256" key="5">
    <source>
        <dbReference type="ARBA" id="ARBA00022989"/>
    </source>
</evidence>
<evidence type="ECO:0000256" key="4">
    <source>
        <dbReference type="ARBA" id="ARBA00022692"/>
    </source>
</evidence>
<evidence type="ECO:0000256" key="7">
    <source>
        <dbReference type="SAM" id="Phobius"/>
    </source>
</evidence>
<protein>
    <submittedName>
        <fullName evidence="9">MFS transporter</fullName>
    </submittedName>
</protein>
<comment type="subcellular location">
    <subcellularLocation>
        <location evidence="1">Cell membrane</location>
        <topology evidence="1">Multi-pass membrane protein</topology>
    </subcellularLocation>
</comment>
<dbReference type="GO" id="GO:0005886">
    <property type="term" value="C:plasma membrane"/>
    <property type="evidence" value="ECO:0007669"/>
    <property type="project" value="UniProtKB-SubCell"/>
</dbReference>
<sequence>MAIFKSLNREQKEAIGLLQVGTFLEYFDLMLYVHMAVLLNELFFPKTDPHTASLVAAFAFCSTYILRPFGALIFGYLGDRIGRKSTVIITTSIMSLSCLIMANVPTYAQAGIAATWIITGCRIVQGLSSMGEINGAYIYLTEITKAPFQYPVVSLIVLASSLGSMSALGVASLVTHFDFNWRLAFWGGATIAVIGSLARTRLRETPEFADYKRRRKNEIESRIKDPLRKEELISKANDYAKGKQTPFKTMAAYFFVECSYAMIFYVTFIYFNATLKSFGYSPADIIAHNFMLSIVAVILNIVAIWLVTFIHPLAILNVRAFLAVVTFAIIPLCLAFATSPYHVLFLQLLLSMARGGCAPGDSIFIKKIHVGRRFTFITFNYALSRAVMHVLSAFGLVYLTDWFGYYGVWFIGMPVSLAYWWGVRHFQKLEEANNPSSFVSYKSGFLKQAA</sequence>
<dbReference type="Gene3D" id="1.20.1250.20">
    <property type="entry name" value="MFS general substrate transporter like domains"/>
    <property type="match status" value="1"/>
</dbReference>
<feature type="transmembrane region" description="Helical" evidence="7">
    <location>
        <begin position="285"/>
        <end position="308"/>
    </location>
</feature>
<dbReference type="SUPFAM" id="SSF103473">
    <property type="entry name" value="MFS general substrate transporter"/>
    <property type="match status" value="1"/>
</dbReference>
<feature type="transmembrane region" description="Helical" evidence="7">
    <location>
        <begin position="251"/>
        <end position="273"/>
    </location>
</feature>
<dbReference type="InterPro" id="IPR020846">
    <property type="entry name" value="MFS_dom"/>
</dbReference>
<keyword evidence="5 7" id="KW-1133">Transmembrane helix</keyword>
<reference evidence="9 10" key="1">
    <citation type="submission" date="2018-10" db="EMBL/GenBank/DDBJ databases">
        <title>An updated phylogeny of the Alphaproteobacteria reveals that the parasitic Rickettsiales and Holosporales have independent origins.</title>
        <authorList>
            <person name="Munoz-Gomez S.A."/>
            <person name="Hess S."/>
            <person name="Burger G."/>
            <person name="Lang B.F."/>
            <person name="Susko E."/>
            <person name="Slamovits C.H."/>
            <person name="Roger A.J."/>
        </authorList>
    </citation>
    <scope>NUCLEOTIDE SEQUENCE [LARGE SCALE GENOMIC DNA]</scope>
    <source>
        <strain evidence="9">HOLO01</strain>
    </source>
</reference>
<evidence type="ECO:0000256" key="1">
    <source>
        <dbReference type="ARBA" id="ARBA00004651"/>
    </source>
</evidence>
<comment type="caution">
    <text evidence="9">The sequence shown here is derived from an EMBL/GenBank/DDBJ whole genome shotgun (WGS) entry which is preliminary data.</text>
</comment>
<dbReference type="InterPro" id="IPR036259">
    <property type="entry name" value="MFS_trans_sf"/>
</dbReference>
<feature type="transmembrane region" description="Helical" evidence="7">
    <location>
        <begin position="179"/>
        <end position="198"/>
    </location>
</feature>
<dbReference type="Pfam" id="PF07690">
    <property type="entry name" value="MFS_1"/>
    <property type="match status" value="1"/>
</dbReference>
<keyword evidence="6 7" id="KW-0472">Membrane</keyword>
<dbReference type="RefSeq" id="WP_130154249.1">
    <property type="nucleotide sequence ID" value="NZ_SCFB01000007.1"/>
</dbReference>
<dbReference type="PROSITE" id="PS50850">
    <property type="entry name" value="MFS"/>
    <property type="match status" value="1"/>
</dbReference>
<evidence type="ECO:0000259" key="8">
    <source>
        <dbReference type="PROSITE" id="PS50850"/>
    </source>
</evidence>
<feature type="transmembrane region" description="Helical" evidence="7">
    <location>
        <begin position="152"/>
        <end position="173"/>
    </location>
</feature>
<feature type="transmembrane region" description="Helical" evidence="7">
    <location>
        <begin position="376"/>
        <end position="397"/>
    </location>
</feature>
<gene>
    <name evidence="9" type="ORF">EQU50_06085</name>
</gene>
<proteinExistence type="predicted"/>
<feature type="transmembrane region" description="Helical" evidence="7">
    <location>
        <begin position="403"/>
        <end position="421"/>
    </location>
</feature>
<evidence type="ECO:0000256" key="6">
    <source>
        <dbReference type="ARBA" id="ARBA00023136"/>
    </source>
</evidence>
<evidence type="ECO:0000313" key="10">
    <source>
        <dbReference type="Proteomes" id="UP000293550"/>
    </source>
</evidence>
<dbReference type="PANTHER" id="PTHR43045:SF1">
    <property type="entry name" value="SHIKIMATE TRANSPORTER"/>
    <property type="match status" value="1"/>
</dbReference>
<accession>A0A4Q7DHC4</accession>
<dbReference type="OrthoDB" id="9783227at2"/>
<organism evidence="9 10">
    <name type="scientific">Candidatus Finniella inopinata</name>
    <dbReference type="NCBI Taxonomy" id="1696036"/>
    <lineage>
        <taxon>Bacteria</taxon>
        <taxon>Pseudomonadati</taxon>
        <taxon>Pseudomonadota</taxon>
        <taxon>Alphaproteobacteria</taxon>
        <taxon>Holosporales</taxon>
        <taxon>Candidatus Paracaedibacteraceae</taxon>
        <taxon>Candidatus Finniella</taxon>
    </lineage>
</organism>
<feature type="transmembrane region" description="Helical" evidence="7">
    <location>
        <begin position="320"/>
        <end position="338"/>
    </location>
</feature>
<dbReference type="Proteomes" id="UP000293550">
    <property type="component" value="Unassembled WGS sequence"/>
</dbReference>
<evidence type="ECO:0000313" key="9">
    <source>
        <dbReference type="EMBL" id="RZI45668.1"/>
    </source>
</evidence>
<dbReference type="InterPro" id="IPR011701">
    <property type="entry name" value="MFS"/>
</dbReference>
<keyword evidence="3" id="KW-1003">Cell membrane</keyword>
<feature type="domain" description="Major facilitator superfamily (MFS) profile" evidence="8">
    <location>
        <begin position="14"/>
        <end position="450"/>
    </location>
</feature>
<keyword evidence="4 7" id="KW-0812">Transmembrane</keyword>
<feature type="transmembrane region" description="Helical" evidence="7">
    <location>
        <begin position="54"/>
        <end position="75"/>
    </location>
</feature>
<name>A0A4Q7DHC4_9PROT</name>
<dbReference type="PANTHER" id="PTHR43045">
    <property type="entry name" value="SHIKIMATE TRANSPORTER"/>
    <property type="match status" value="1"/>
</dbReference>
<evidence type="ECO:0000256" key="3">
    <source>
        <dbReference type="ARBA" id="ARBA00022475"/>
    </source>
</evidence>
<feature type="transmembrane region" description="Helical" evidence="7">
    <location>
        <begin position="14"/>
        <end position="34"/>
    </location>
</feature>
<dbReference type="EMBL" id="SCFB01000007">
    <property type="protein sequence ID" value="RZI45668.1"/>
    <property type="molecule type" value="Genomic_DNA"/>
</dbReference>
<evidence type="ECO:0000256" key="2">
    <source>
        <dbReference type="ARBA" id="ARBA00022448"/>
    </source>
</evidence>
<keyword evidence="2" id="KW-0813">Transport</keyword>
<dbReference type="GO" id="GO:0022857">
    <property type="term" value="F:transmembrane transporter activity"/>
    <property type="evidence" value="ECO:0007669"/>
    <property type="project" value="InterPro"/>
</dbReference>